<accession>A0ABD5P673</accession>
<evidence type="ECO:0000313" key="3">
    <source>
        <dbReference type="Proteomes" id="UP001595821"/>
    </source>
</evidence>
<evidence type="ECO:0008006" key="4">
    <source>
        <dbReference type="Google" id="ProtNLM"/>
    </source>
</evidence>
<keyword evidence="1" id="KW-1133">Transmembrane helix</keyword>
<evidence type="ECO:0000313" key="2">
    <source>
        <dbReference type="EMBL" id="MFC4249658.1"/>
    </source>
</evidence>
<name>A0ABD5P673_9EURY</name>
<feature type="transmembrane region" description="Helical" evidence="1">
    <location>
        <begin position="12"/>
        <end position="32"/>
    </location>
</feature>
<protein>
    <recommendedName>
        <fullName evidence="4">Cox cluster protein</fullName>
    </recommendedName>
</protein>
<feature type="transmembrane region" description="Helical" evidence="1">
    <location>
        <begin position="87"/>
        <end position="108"/>
    </location>
</feature>
<keyword evidence="1" id="KW-0812">Transmembrane</keyword>
<dbReference type="AlphaFoldDB" id="A0ABD5P673"/>
<organism evidence="2 3">
    <name type="scientific">Natribaculum luteum</name>
    <dbReference type="NCBI Taxonomy" id="1586232"/>
    <lineage>
        <taxon>Archaea</taxon>
        <taxon>Methanobacteriati</taxon>
        <taxon>Methanobacteriota</taxon>
        <taxon>Stenosarchaea group</taxon>
        <taxon>Halobacteria</taxon>
        <taxon>Halobacteriales</taxon>
        <taxon>Natrialbaceae</taxon>
        <taxon>Natribaculum</taxon>
    </lineage>
</organism>
<dbReference type="Proteomes" id="UP001595821">
    <property type="component" value="Unassembled WGS sequence"/>
</dbReference>
<feature type="transmembrane region" description="Helical" evidence="1">
    <location>
        <begin position="44"/>
        <end position="66"/>
    </location>
</feature>
<dbReference type="GeneID" id="71853349"/>
<sequence length="109" mass="11739">MRFRLRNDDGTAVDPVPFLVVSLLSIPILIGWGPPFLLEWGVPLAPAVAVSITLTAGVVVVAYYRYVLSAQPELRDEVPVALRVRRLLYAIFVGVVALLGLTGALVLAT</sequence>
<evidence type="ECO:0000256" key="1">
    <source>
        <dbReference type="SAM" id="Phobius"/>
    </source>
</evidence>
<proteinExistence type="predicted"/>
<reference evidence="2 3" key="1">
    <citation type="journal article" date="2014" name="Int. J. Syst. Evol. Microbiol.">
        <title>Complete genome sequence of Corynebacterium casei LMG S-19264T (=DSM 44701T), isolated from a smear-ripened cheese.</title>
        <authorList>
            <consortium name="US DOE Joint Genome Institute (JGI-PGF)"/>
            <person name="Walter F."/>
            <person name="Albersmeier A."/>
            <person name="Kalinowski J."/>
            <person name="Ruckert C."/>
        </authorList>
    </citation>
    <scope>NUCLEOTIDE SEQUENCE [LARGE SCALE GENOMIC DNA]</scope>
    <source>
        <strain evidence="2 3">IBRC-M 10912</strain>
    </source>
</reference>
<comment type="caution">
    <text evidence="2">The sequence shown here is derived from an EMBL/GenBank/DDBJ whole genome shotgun (WGS) entry which is preliminary data.</text>
</comment>
<dbReference type="RefSeq" id="WP_246973127.1">
    <property type="nucleotide sequence ID" value="NZ_CP095397.1"/>
</dbReference>
<keyword evidence="1" id="KW-0472">Membrane</keyword>
<gene>
    <name evidence="2" type="ORF">ACFOZ7_22445</name>
</gene>
<dbReference type="EMBL" id="JBHSDJ010000133">
    <property type="protein sequence ID" value="MFC4249658.1"/>
    <property type="molecule type" value="Genomic_DNA"/>
</dbReference>